<keyword evidence="4" id="KW-0274">FAD</keyword>
<evidence type="ECO:0000256" key="5">
    <source>
        <dbReference type="ARBA" id="ARBA00023002"/>
    </source>
</evidence>
<dbReference type="Gene3D" id="3.30.70.2190">
    <property type="match status" value="1"/>
</dbReference>
<gene>
    <name evidence="7" type="ORF">ISF6_0811</name>
</gene>
<comment type="caution">
    <text evidence="7">The sequence shown here is derived from an EMBL/GenBank/DDBJ whole genome shotgun (WGS) entry which is preliminary data.</text>
</comment>
<dbReference type="PROSITE" id="PS51387">
    <property type="entry name" value="FAD_PCMH"/>
    <property type="match status" value="1"/>
</dbReference>
<comment type="similarity">
    <text evidence="2">Belongs to the FAD-binding oxidoreductase/transferase type 4 family.</text>
</comment>
<dbReference type="GO" id="GO:0016491">
    <property type="term" value="F:oxidoreductase activity"/>
    <property type="evidence" value="ECO:0007669"/>
    <property type="project" value="UniProtKB-KW"/>
</dbReference>
<dbReference type="GO" id="GO:0071949">
    <property type="term" value="F:FAD binding"/>
    <property type="evidence" value="ECO:0007669"/>
    <property type="project" value="InterPro"/>
</dbReference>
<dbReference type="InterPro" id="IPR006094">
    <property type="entry name" value="Oxid_FAD_bind_N"/>
</dbReference>
<name>A0A0K8NZ73_PISS1</name>
<evidence type="ECO:0000313" key="7">
    <source>
        <dbReference type="EMBL" id="GAP35220.1"/>
    </source>
</evidence>
<dbReference type="EMBL" id="BBYR01000017">
    <property type="protein sequence ID" value="GAP35220.1"/>
    <property type="molecule type" value="Genomic_DNA"/>
</dbReference>
<evidence type="ECO:0000259" key="6">
    <source>
        <dbReference type="PROSITE" id="PS51387"/>
    </source>
</evidence>
<keyword evidence="5" id="KW-0560">Oxidoreductase</keyword>
<proteinExistence type="inferred from homology"/>
<dbReference type="InterPro" id="IPR051264">
    <property type="entry name" value="FAD-oxidored/transferase_4"/>
</dbReference>
<evidence type="ECO:0000256" key="1">
    <source>
        <dbReference type="ARBA" id="ARBA00001974"/>
    </source>
</evidence>
<evidence type="ECO:0000313" key="8">
    <source>
        <dbReference type="Proteomes" id="UP000037660"/>
    </source>
</evidence>
<dbReference type="InterPro" id="IPR016169">
    <property type="entry name" value="FAD-bd_PCMH_sub2"/>
</dbReference>
<sequence>MDGAAALPLDELLARLGPAGVVPGAAVPPAQWSDWSGEAGERPLVQLRPASTEEVAWALRWCHARRLPVVPQGGRTGLAGGAALRAGAVALSLERMAVIDWIDPVVRLLQVQAGATLQQVHDAAEAAGLAFGVDLGARGSCQVGGAVSTNAGGHGVLQHGMMREQVLGLEVVLADGEVLPMLRPMPKNNTGVDLKHLFIGAEGTLGIVTRALLRLHPRAEARATALLALHDYAQAPALLAALQARLPGAVAAFELMWRDFLEAALDWRGGPPPFAALPPLCALVDVQGPRADVQAALQQALEAAFAEGLADDAVLAHTEAQARALWRLREATAEFPARLHDPVNFDVALPMRRIGDFAEACLQALDADVPGHRSLRFGHVGDGNLHLSTDGASVLGRRERVEQVVYAQVAAFEGSVSAEHGIGLHKKAWLALSRSPAELAAMRRLKQALDPLGLMNPGKLLDAADPGSLQG</sequence>
<protein>
    <submittedName>
        <fullName evidence="7">D-2-hydroxyglutarate dehydrogenase</fullName>
    </submittedName>
</protein>
<dbReference type="FunFam" id="1.10.45.10:FF:000001">
    <property type="entry name" value="D-lactate dehydrogenase mitochondrial"/>
    <property type="match status" value="1"/>
</dbReference>
<dbReference type="SUPFAM" id="SSF56176">
    <property type="entry name" value="FAD-binding/transporter-associated domain-like"/>
    <property type="match status" value="1"/>
</dbReference>
<feature type="domain" description="FAD-binding PCMH-type" evidence="6">
    <location>
        <begin position="39"/>
        <end position="218"/>
    </location>
</feature>
<organism evidence="7 8">
    <name type="scientific">Piscinibacter sakaiensis</name>
    <name type="common">Ideonella sakaiensis</name>
    <dbReference type="NCBI Taxonomy" id="1547922"/>
    <lineage>
        <taxon>Bacteria</taxon>
        <taxon>Pseudomonadati</taxon>
        <taxon>Pseudomonadota</taxon>
        <taxon>Betaproteobacteria</taxon>
        <taxon>Burkholderiales</taxon>
        <taxon>Sphaerotilaceae</taxon>
        <taxon>Piscinibacter</taxon>
    </lineage>
</organism>
<reference evidence="8" key="1">
    <citation type="submission" date="2015-07" db="EMBL/GenBank/DDBJ databases">
        <title>Discovery of a poly(ethylene terephthalate assimilation.</title>
        <authorList>
            <person name="Yoshida S."/>
            <person name="Hiraga K."/>
            <person name="Takehana T."/>
            <person name="Taniguchi I."/>
            <person name="Yamaji H."/>
            <person name="Maeda Y."/>
            <person name="Toyohara K."/>
            <person name="Miyamoto K."/>
            <person name="Kimura Y."/>
            <person name="Oda K."/>
        </authorList>
    </citation>
    <scope>NUCLEOTIDE SEQUENCE [LARGE SCALE GENOMIC DNA]</scope>
    <source>
        <strain evidence="8">NBRC 110686 / TISTR 2288 / 201-F6</strain>
    </source>
</reference>
<dbReference type="Gene3D" id="3.30.43.10">
    <property type="entry name" value="Uridine Diphospho-n-acetylenolpyruvylglucosamine Reductase, domain 2"/>
    <property type="match status" value="1"/>
</dbReference>
<reference evidence="7 8" key="2">
    <citation type="journal article" date="2016" name="Science">
        <title>A bacterium that degrades and assimilates poly(ethylene terephthalate).</title>
        <authorList>
            <person name="Yoshida S."/>
            <person name="Hiraga K."/>
            <person name="Takehana T."/>
            <person name="Taniguchi I."/>
            <person name="Yamaji H."/>
            <person name="Maeda Y."/>
            <person name="Toyohara K."/>
            <person name="Miyamoto K."/>
            <person name="Kimura Y."/>
            <person name="Oda K."/>
        </authorList>
    </citation>
    <scope>NUCLEOTIDE SEQUENCE [LARGE SCALE GENOMIC DNA]</scope>
    <source>
        <strain evidence="8">NBRC 110686 / TISTR 2288 / 201-F6</strain>
    </source>
</reference>
<dbReference type="PANTHER" id="PTHR43716">
    <property type="entry name" value="D-2-HYDROXYGLUTARATE DEHYDROGENASE, MITOCHONDRIAL"/>
    <property type="match status" value="1"/>
</dbReference>
<evidence type="ECO:0000256" key="3">
    <source>
        <dbReference type="ARBA" id="ARBA00022630"/>
    </source>
</evidence>
<keyword evidence="8" id="KW-1185">Reference proteome</keyword>
<accession>A0A0K8NZ73</accession>
<dbReference type="InterPro" id="IPR016164">
    <property type="entry name" value="FAD-linked_Oxase-like_C"/>
</dbReference>
<evidence type="ECO:0000256" key="4">
    <source>
        <dbReference type="ARBA" id="ARBA00022827"/>
    </source>
</evidence>
<comment type="cofactor">
    <cofactor evidence="1">
        <name>FAD</name>
        <dbReference type="ChEBI" id="CHEBI:57692"/>
    </cofactor>
</comment>
<dbReference type="Pfam" id="PF02913">
    <property type="entry name" value="FAD-oxidase_C"/>
    <property type="match status" value="1"/>
</dbReference>
<dbReference type="Gene3D" id="1.10.45.10">
    <property type="entry name" value="Vanillyl-alcohol Oxidase, Chain A, domain 4"/>
    <property type="match status" value="1"/>
</dbReference>
<dbReference type="Proteomes" id="UP000037660">
    <property type="component" value="Unassembled WGS sequence"/>
</dbReference>
<dbReference type="InterPro" id="IPR016166">
    <property type="entry name" value="FAD-bd_PCMH"/>
</dbReference>
<dbReference type="GO" id="GO:0022904">
    <property type="term" value="P:respiratory electron transport chain"/>
    <property type="evidence" value="ECO:0007669"/>
    <property type="project" value="TreeGrafter"/>
</dbReference>
<dbReference type="InterPro" id="IPR016167">
    <property type="entry name" value="FAD-bd_PCMH_sub1"/>
</dbReference>
<dbReference type="AlphaFoldDB" id="A0A0K8NZ73"/>
<dbReference type="SUPFAM" id="SSF55103">
    <property type="entry name" value="FAD-linked oxidases, C-terminal domain"/>
    <property type="match status" value="1"/>
</dbReference>
<keyword evidence="3" id="KW-0285">Flavoprotein</keyword>
<dbReference type="InterPro" id="IPR016171">
    <property type="entry name" value="Vanillyl_alc_oxidase_C-sub2"/>
</dbReference>
<evidence type="ECO:0000256" key="2">
    <source>
        <dbReference type="ARBA" id="ARBA00008000"/>
    </source>
</evidence>
<dbReference type="Gene3D" id="3.30.465.10">
    <property type="match status" value="1"/>
</dbReference>
<dbReference type="STRING" id="1547922.ISF6_0811"/>
<dbReference type="RefSeq" id="WP_054019287.1">
    <property type="nucleotide sequence ID" value="NZ_BBYR01000017.1"/>
</dbReference>
<dbReference type="InterPro" id="IPR036318">
    <property type="entry name" value="FAD-bd_PCMH-like_sf"/>
</dbReference>
<dbReference type="Pfam" id="PF01565">
    <property type="entry name" value="FAD_binding_4"/>
    <property type="match status" value="1"/>
</dbReference>
<dbReference type="Gene3D" id="3.30.70.2740">
    <property type="match status" value="1"/>
</dbReference>
<dbReference type="InterPro" id="IPR004113">
    <property type="entry name" value="FAD-bd_oxidored_4_C"/>
</dbReference>
<dbReference type="PANTHER" id="PTHR43716:SF1">
    <property type="entry name" value="D-2-HYDROXYGLUTARATE DEHYDROGENASE, MITOCHONDRIAL"/>
    <property type="match status" value="1"/>
</dbReference>